<dbReference type="RefSeq" id="WP_181340008.1">
    <property type="nucleotide sequence ID" value="NZ_JAAKDE010000015.1"/>
</dbReference>
<comment type="cofactor">
    <cofactor evidence="6">
        <name>Mn(2+)</name>
        <dbReference type="ChEBI" id="CHEBI:29035"/>
    </cofactor>
    <text evidence="6">Binds 2 manganese ions.</text>
</comment>
<dbReference type="InterPro" id="IPR024052">
    <property type="entry name" value="Phosphopentomutase_DeoB_cap_sf"/>
</dbReference>
<feature type="binding site" evidence="6">
    <location>
        <position position="325"/>
    </location>
    <ligand>
        <name>Mn(2+)</name>
        <dbReference type="ChEBI" id="CHEBI:29035"/>
        <label>1</label>
    </ligand>
</feature>
<dbReference type="GO" id="GO:0043094">
    <property type="term" value="P:metabolic compound salvage"/>
    <property type="evidence" value="ECO:0007669"/>
    <property type="project" value="UniProtKB-UniRule"/>
</dbReference>
<evidence type="ECO:0000256" key="1">
    <source>
        <dbReference type="ARBA" id="ARBA00010373"/>
    </source>
</evidence>
<dbReference type="EC" id="5.4.2.7" evidence="6 7"/>
<dbReference type="GO" id="GO:0006015">
    <property type="term" value="P:5-phosphoribose 1-diphosphate biosynthetic process"/>
    <property type="evidence" value="ECO:0007669"/>
    <property type="project" value="UniProtKB-UniPathway"/>
</dbReference>
<dbReference type="Gene3D" id="3.40.720.10">
    <property type="entry name" value="Alkaline Phosphatase, subunit A"/>
    <property type="match status" value="1"/>
</dbReference>
<keyword evidence="5 6" id="KW-0413">Isomerase</keyword>
<dbReference type="InterPro" id="IPR010045">
    <property type="entry name" value="DeoB"/>
</dbReference>
<evidence type="ECO:0000256" key="7">
    <source>
        <dbReference type="NCBIfam" id="TIGR01696"/>
    </source>
</evidence>
<dbReference type="Pfam" id="PF01676">
    <property type="entry name" value="Metalloenzyme"/>
    <property type="match status" value="1"/>
</dbReference>
<dbReference type="Proteomes" id="UP000657177">
    <property type="component" value="Unassembled WGS sequence"/>
</dbReference>
<sequence length="395" mass="41995">MKRRVFLVVLDGVGIGALPDADRYGDEGSNTLGNMAANVGGLKVPFLTTLGLGRIEPLLGVPAVENPRGAYGKMAEASAGKDTITGHWELTGVVLDRPFPVYPNGFPDEIIVPFTKAIGRGVLGNKAASGTEIIKEYGPEHLATGKPIVYTSADSVFQIAAHEEIIPIDELYRICTTARELLRGEHQVARVIARPFIGQPGSFTRTKRRRDFSVVPPEETILDRLAASGVAVVGVGKIEDIYSGRGLTASYHTGDNISTLEQLLVLGTELEGPALVFANCIDFDSLYGHRNDPAGFAAALTTADGYLEKIAALLKPEDVLIITADHGGDPTTPSTDHSREYVPLLVTGPSVRPGVALGVRTSFTDVAATIADLFGVAGWTKGISFFQEMALTAEK</sequence>
<reference evidence="9" key="1">
    <citation type="submission" date="2020-06" db="EMBL/GenBank/DDBJ databases">
        <title>Novel chitinolytic bacterium.</title>
        <authorList>
            <person name="Ungkulpasvich U."/>
            <person name="Kosugi A."/>
            <person name="Uke A."/>
        </authorList>
    </citation>
    <scope>NUCLEOTIDE SEQUENCE</scope>
    <source>
        <strain evidence="9">UUS1-1</strain>
    </source>
</reference>
<evidence type="ECO:0000256" key="5">
    <source>
        <dbReference type="ARBA" id="ARBA00023235"/>
    </source>
</evidence>
<dbReference type="GO" id="GO:0008973">
    <property type="term" value="F:phosphopentomutase activity"/>
    <property type="evidence" value="ECO:0007669"/>
    <property type="project" value="UniProtKB-UniRule"/>
</dbReference>
<dbReference type="GO" id="GO:0005829">
    <property type="term" value="C:cytosol"/>
    <property type="evidence" value="ECO:0007669"/>
    <property type="project" value="TreeGrafter"/>
</dbReference>
<dbReference type="NCBIfam" id="TIGR01696">
    <property type="entry name" value="deoB"/>
    <property type="match status" value="1"/>
</dbReference>
<feature type="binding site" evidence="6">
    <location>
        <position position="284"/>
    </location>
    <ligand>
        <name>Mn(2+)</name>
        <dbReference type="ChEBI" id="CHEBI:29035"/>
        <label>2</label>
    </ligand>
</feature>
<dbReference type="EMBL" id="JAAKDE010000015">
    <property type="protein sequence ID" value="MBA2133483.1"/>
    <property type="molecule type" value="Genomic_DNA"/>
</dbReference>
<dbReference type="FunFam" id="3.30.70.1250:FF:000001">
    <property type="entry name" value="Phosphopentomutase"/>
    <property type="match status" value="1"/>
</dbReference>
<evidence type="ECO:0000256" key="3">
    <source>
        <dbReference type="ARBA" id="ARBA00022723"/>
    </source>
</evidence>
<comment type="function">
    <text evidence="6">Isomerase that catalyzes the conversion of deoxy-ribose 1-phosphate (dRib-1-P) and ribose 1-phosphate (Rib-1-P) to deoxy-ribose 5-phosphate (dRib-5-P) and ribose 5-phosphate (Rib-5-P), respectively.</text>
</comment>
<keyword evidence="2 6" id="KW-0963">Cytoplasm</keyword>
<feature type="binding site" evidence="6">
    <location>
        <position position="326"/>
    </location>
    <ligand>
        <name>Mn(2+)</name>
        <dbReference type="ChEBI" id="CHEBI:29035"/>
        <label>1</label>
    </ligand>
</feature>
<proteinExistence type="inferred from homology"/>
<keyword evidence="3 6" id="KW-0479">Metal-binding</keyword>
<protein>
    <recommendedName>
        <fullName evidence="6 7">Phosphopentomutase</fullName>
        <ecNumber evidence="6 7">5.4.2.7</ecNumber>
    </recommendedName>
    <alternativeName>
        <fullName evidence="6">Phosphodeoxyribomutase</fullName>
    </alternativeName>
</protein>
<comment type="caution">
    <text evidence="9">The sequence shown here is derived from an EMBL/GenBank/DDBJ whole genome shotgun (WGS) entry which is preliminary data.</text>
</comment>
<evidence type="ECO:0000256" key="4">
    <source>
        <dbReference type="ARBA" id="ARBA00023211"/>
    </source>
</evidence>
<feature type="binding site" evidence="6">
    <location>
        <position position="337"/>
    </location>
    <ligand>
        <name>Mn(2+)</name>
        <dbReference type="ChEBI" id="CHEBI:29035"/>
        <label>2</label>
    </ligand>
</feature>
<feature type="binding site" evidence="6">
    <location>
        <position position="11"/>
    </location>
    <ligand>
        <name>Mn(2+)</name>
        <dbReference type="ChEBI" id="CHEBI:29035"/>
        <label>1</label>
    </ligand>
</feature>
<dbReference type="PIRSF" id="PIRSF001491">
    <property type="entry name" value="Ppentomutase"/>
    <property type="match status" value="1"/>
</dbReference>
<dbReference type="HAMAP" id="MF_00740">
    <property type="entry name" value="Phosphopentomut"/>
    <property type="match status" value="1"/>
</dbReference>
<dbReference type="PANTHER" id="PTHR21110:SF0">
    <property type="entry name" value="PHOSPHOPENTOMUTASE"/>
    <property type="match status" value="1"/>
</dbReference>
<dbReference type="GO" id="GO:0000287">
    <property type="term" value="F:magnesium ion binding"/>
    <property type="evidence" value="ECO:0007669"/>
    <property type="project" value="UniProtKB-UniRule"/>
</dbReference>
<dbReference type="NCBIfam" id="NF003766">
    <property type="entry name" value="PRK05362.1"/>
    <property type="match status" value="1"/>
</dbReference>
<comment type="catalytic activity">
    <reaction evidence="6">
        <text>2-deoxy-alpha-D-ribose 1-phosphate = 2-deoxy-D-ribose 5-phosphate</text>
        <dbReference type="Rhea" id="RHEA:27658"/>
        <dbReference type="ChEBI" id="CHEBI:57259"/>
        <dbReference type="ChEBI" id="CHEBI:62877"/>
        <dbReference type="EC" id="5.4.2.7"/>
    </reaction>
</comment>
<dbReference type="InterPro" id="IPR006124">
    <property type="entry name" value="Metalloenzyme"/>
</dbReference>
<evidence type="ECO:0000256" key="2">
    <source>
        <dbReference type="ARBA" id="ARBA00022490"/>
    </source>
</evidence>
<dbReference type="GO" id="GO:0009117">
    <property type="term" value="P:nucleotide metabolic process"/>
    <property type="evidence" value="ECO:0007669"/>
    <property type="project" value="UniProtKB-UniRule"/>
</dbReference>
<dbReference type="PANTHER" id="PTHR21110">
    <property type="entry name" value="PHOSPHOPENTOMUTASE"/>
    <property type="match status" value="1"/>
</dbReference>
<comment type="similarity">
    <text evidence="1 6">Belongs to the phosphopentomutase family.</text>
</comment>
<comment type="catalytic activity">
    <reaction evidence="6">
        <text>alpha-D-ribose 1-phosphate = D-ribose 5-phosphate</text>
        <dbReference type="Rhea" id="RHEA:18793"/>
        <dbReference type="ChEBI" id="CHEBI:57720"/>
        <dbReference type="ChEBI" id="CHEBI:78346"/>
        <dbReference type="EC" id="5.4.2.7"/>
    </reaction>
</comment>
<dbReference type="AlphaFoldDB" id="A0A8J6I1D5"/>
<evidence type="ECO:0000313" key="10">
    <source>
        <dbReference type="Proteomes" id="UP000657177"/>
    </source>
</evidence>
<name>A0A8J6I1D5_9FIRM</name>
<dbReference type="Gene3D" id="3.30.70.1250">
    <property type="entry name" value="Phosphopentomutase"/>
    <property type="match status" value="1"/>
</dbReference>
<feature type="domain" description="Metalloenzyme" evidence="8">
    <location>
        <begin position="4"/>
        <end position="376"/>
    </location>
</feature>
<dbReference type="UniPathway" id="UPA00087">
    <property type="reaction ID" value="UER00173"/>
</dbReference>
<accession>A0A8J6I1D5</accession>
<evidence type="ECO:0000313" key="9">
    <source>
        <dbReference type="EMBL" id="MBA2133483.1"/>
    </source>
</evidence>
<dbReference type="SUPFAM" id="SSF53649">
    <property type="entry name" value="Alkaline phosphatase-like"/>
    <property type="match status" value="1"/>
</dbReference>
<dbReference type="CDD" id="cd16009">
    <property type="entry name" value="PPM"/>
    <property type="match status" value="1"/>
</dbReference>
<evidence type="ECO:0000259" key="8">
    <source>
        <dbReference type="Pfam" id="PF01676"/>
    </source>
</evidence>
<evidence type="ECO:0000256" key="6">
    <source>
        <dbReference type="HAMAP-Rule" id="MF_00740"/>
    </source>
</evidence>
<dbReference type="GO" id="GO:0006018">
    <property type="term" value="P:2-deoxyribose 1-phosphate catabolic process"/>
    <property type="evidence" value="ECO:0007669"/>
    <property type="project" value="UniProtKB-UniRule"/>
</dbReference>
<dbReference type="InterPro" id="IPR017850">
    <property type="entry name" value="Alkaline_phosphatase_core_sf"/>
</dbReference>
<dbReference type="GO" id="GO:0030145">
    <property type="term" value="F:manganese ion binding"/>
    <property type="evidence" value="ECO:0007669"/>
    <property type="project" value="UniProtKB-UniRule"/>
</dbReference>
<keyword evidence="4 6" id="KW-0464">Manganese</keyword>
<dbReference type="SUPFAM" id="SSF143856">
    <property type="entry name" value="DeoB insert domain-like"/>
    <property type="match status" value="1"/>
</dbReference>
<comment type="pathway">
    <text evidence="6">Carbohydrate degradation; 2-deoxy-D-ribose 1-phosphate degradation; D-glyceraldehyde 3-phosphate and acetaldehyde from 2-deoxy-alpha-D-ribose 1-phosphate: step 1/2.</text>
</comment>
<comment type="subcellular location">
    <subcellularLocation>
        <location evidence="6">Cytoplasm</location>
    </subcellularLocation>
</comment>
<gene>
    <name evidence="6" type="primary">deoB</name>
    <name evidence="9" type="ORF">G5B42_08010</name>
</gene>
<keyword evidence="10" id="KW-1185">Reference proteome</keyword>
<feature type="binding site" evidence="6">
    <location>
        <position position="289"/>
    </location>
    <ligand>
        <name>Mn(2+)</name>
        <dbReference type="ChEBI" id="CHEBI:29035"/>
        <label>2</label>
    </ligand>
</feature>
<organism evidence="9 10">
    <name type="scientific">Capillibacterium thermochitinicola</name>
    <dbReference type="NCBI Taxonomy" id="2699427"/>
    <lineage>
        <taxon>Bacteria</taxon>
        <taxon>Bacillati</taxon>
        <taxon>Bacillota</taxon>
        <taxon>Capillibacterium</taxon>
    </lineage>
</organism>